<accession>A0AB36JNF0</accession>
<dbReference type="RefSeq" id="WP_076133528.1">
    <property type="nucleotide sequence ID" value="NZ_MPTO01000003.1"/>
</dbReference>
<protein>
    <submittedName>
        <fullName evidence="1">Uncharacterized protein</fullName>
    </submittedName>
</protein>
<dbReference type="AlphaFoldDB" id="A0AB36JNF0"/>
<gene>
    <name evidence="1" type="ORF">BSK47_03550</name>
</gene>
<dbReference type="Proteomes" id="UP000187323">
    <property type="component" value="Unassembled WGS sequence"/>
</dbReference>
<dbReference type="InterPro" id="IPR057808">
    <property type="entry name" value="YxiG"/>
</dbReference>
<evidence type="ECO:0000313" key="1">
    <source>
        <dbReference type="EMBL" id="OME23542.1"/>
    </source>
</evidence>
<dbReference type="Pfam" id="PF24711">
    <property type="entry name" value="YxiG"/>
    <property type="match status" value="1"/>
</dbReference>
<dbReference type="EMBL" id="MPTO01000003">
    <property type="protein sequence ID" value="OME23542.1"/>
    <property type="molecule type" value="Genomic_DNA"/>
</dbReference>
<comment type="caution">
    <text evidence="1">The sequence shown here is derived from an EMBL/GenBank/DDBJ whole genome shotgun (WGS) entry which is preliminary data.</text>
</comment>
<proteinExistence type="predicted"/>
<organism evidence="1 2">
    <name type="scientific">Paenibacillus odorifer</name>
    <dbReference type="NCBI Taxonomy" id="189426"/>
    <lineage>
        <taxon>Bacteria</taxon>
        <taxon>Bacillati</taxon>
        <taxon>Bacillota</taxon>
        <taxon>Bacilli</taxon>
        <taxon>Bacillales</taxon>
        <taxon>Paenibacillaceae</taxon>
        <taxon>Paenibacillus</taxon>
    </lineage>
</organism>
<sequence length="132" mass="15530">MDKLQDYLNRLWSGIIEKQVIDLFNHFILFEIKVIDKGATTFHQLKFNNVKALYYLNDQPPYEPEEDDYLELTSITFEKERTKEIKVSSTSKEYSHLTSKPNFLLEIWGRELLIETSSVEINGNLFEVGFST</sequence>
<reference evidence="1 2" key="1">
    <citation type="submission" date="2016-10" db="EMBL/GenBank/DDBJ databases">
        <title>Paenibacillus species isolates.</title>
        <authorList>
            <person name="Beno S.M."/>
        </authorList>
    </citation>
    <scope>NUCLEOTIDE SEQUENCE [LARGE SCALE GENOMIC DNA]</scope>
    <source>
        <strain evidence="1 2">FSL H7-0918</strain>
    </source>
</reference>
<evidence type="ECO:0000313" key="2">
    <source>
        <dbReference type="Proteomes" id="UP000187323"/>
    </source>
</evidence>
<name>A0AB36JNF0_9BACL</name>